<sequence>MKTLILLILLSSIVSNSFGQFYIQPSIGYTFSSHPTEIQAILIAENQKTIEKTELKFGEAIHLGFNLGFNFKNNLFVELNTKKSIYSKYSTSTNQPNLQGLNNFSSSGFFGKINYESSIFQISPLIGYQVKKNKFSSYFKLGPNFMKSTSNQTLKYIDWELDNWELYPLNTIRKDKYTGNLHLGLQANLGFCYSIKQNFKLVLDFVTVYNNYKITKAEIIYYEIDGVSHLYKLEDTSIQIGDDNKLNHSHYGINIGLRYIFNKQQ</sequence>
<dbReference type="AlphaFoldDB" id="A0A2T4DRM2"/>
<evidence type="ECO:0000313" key="4">
    <source>
        <dbReference type="Proteomes" id="UP000240608"/>
    </source>
</evidence>
<dbReference type="Gene3D" id="2.40.160.20">
    <property type="match status" value="1"/>
</dbReference>
<feature type="domain" description="Outer membrane protein beta-barrel" evidence="2">
    <location>
        <begin position="12"/>
        <end position="207"/>
    </location>
</feature>
<keyword evidence="1" id="KW-0732">Signal</keyword>
<evidence type="ECO:0000256" key="1">
    <source>
        <dbReference type="ARBA" id="ARBA00022729"/>
    </source>
</evidence>
<evidence type="ECO:0000313" key="3">
    <source>
        <dbReference type="EMBL" id="PTB96474.1"/>
    </source>
</evidence>
<name>A0A2T4DRM2_9BACT</name>
<comment type="caution">
    <text evidence="3">The sequence shown here is derived from an EMBL/GenBank/DDBJ whole genome shotgun (WGS) entry which is preliminary data.</text>
</comment>
<protein>
    <recommendedName>
        <fullName evidence="2">Outer membrane protein beta-barrel domain-containing protein</fullName>
    </recommendedName>
</protein>
<evidence type="ECO:0000259" key="2">
    <source>
        <dbReference type="Pfam" id="PF13505"/>
    </source>
</evidence>
<proteinExistence type="predicted"/>
<reference evidence="3 4" key="1">
    <citation type="submission" date="2018-03" db="EMBL/GenBank/DDBJ databases">
        <title>Cross-interface Injection: A General Nanoliter Liquid Handling Method Applied to Single Cells Genome Amplification Automated Nanoliter Liquid Handling Applied to Single Cell Multiple Displacement Amplification.</title>
        <authorList>
            <person name="Yun J."/>
            <person name="Xu P."/>
            <person name="Xu J."/>
            <person name="Dai X."/>
            <person name="Wang Y."/>
            <person name="Zheng X."/>
            <person name="Cao C."/>
            <person name="Yi Q."/>
            <person name="Zhu Y."/>
            <person name="Wang L."/>
            <person name="Dong Z."/>
            <person name="Huang Y."/>
            <person name="Huang L."/>
            <person name="Du W."/>
        </authorList>
    </citation>
    <scope>NUCLEOTIDE SEQUENCE [LARGE SCALE GENOMIC DNA]</scope>
    <source>
        <strain evidence="3 4">Z-D1-2</strain>
    </source>
</reference>
<dbReference type="EMBL" id="PYVU01000049">
    <property type="protein sequence ID" value="PTB96474.1"/>
    <property type="molecule type" value="Genomic_DNA"/>
</dbReference>
<dbReference type="SUPFAM" id="SSF56925">
    <property type="entry name" value="OMPA-like"/>
    <property type="match status" value="1"/>
</dbReference>
<organism evidence="3 4">
    <name type="scientific">Marivirga lumbricoides</name>
    <dbReference type="NCBI Taxonomy" id="1046115"/>
    <lineage>
        <taxon>Bacteria</taxon>
        <taxon>Pseudomonadati</taxon>
        <taxon>Bacteroidota</taxon>
        <taxon>Cytophagia</taxon>
        <taxon>Cytophagales</taxon>
        <taxon>Marivirgaceae</taxon>
        <taxon>Marivirga</taxon>
    </lineage>
</organism>
<dbReference type="InterPro" id="IPR027385">
    <property type="entry name" value="Beta-barrel_OMP"/>
</dbReference>
<accession>A0A2T4DRM2</accession>
<gene>
    <name evidence="3" type="ORF">C9994_07115</name>
</gene>
<dbReference type="Proteomes" id="UP000240608">
    <property type="component" value="Unassembled WGS sequence"/>
</dbReference>
<dbReference type="InterPro" id="IPR011250">
    <property type="entry name" value="OMP/PagP_B-barrel"/>
</dbReference>
<dbReference type="Pfam" id="PF13505">
    <property type="entry name" value="OMP_b-brl"/>
    <property type="match status" value="1"/>
</dbReference>